<comment type="caution">
    <text evidence="2">The sequence shown here is derived from an EMBL/GenBank/DDBJ whole genome shotgun (WGS) entry which is preliminary data.</text>
</comment>
<feature type="transmembrane region" description="Helical" evidence="1">
    <location>
        <begin position="81"/>
        <end position="99"/>
    </location>
</feature>
<proteinExistence type="predicted"/>
<feature type="transmembrane region" description="Helical" evidence="1">
    <location>
        <begin position="22"/>
        <end position="42"/>
    </location>
</feature>
<accession>A0AA92T221</accession>
<keyword evidence="1" id="KW-0812">Transmembrane</keyword>
<evidence type="ECO:0000313" key="3">
    <source>
        <dbReference type="Proteomes" id="UP000261245"/>
    </source>
</evidence>
<evidence type="ECO:0000256" key="1">
    <source>
        <dbReference type="SAM" id="Phobius"/>
    </source>
</evidence>
<keyword evidence="1" id="KW-1133">Transmembrane helix</keyword>
<reference evidence="2 3" key="1">
    <citation type="submission" date="2018-08" db="EMBL/GenBank/DDBJ databases">
        <title>A genome reference for cultivated species of the human gut microbiota.</title>
        <authorList>
            <person name="Zou Y."/>
            <person name="Xue W."/>
            <person name="Luo G."/>
        </authorList>
    </citation>
    <scope>NUCLEOTIDE SEQUENCE [LARGE SCALE GENOMIC DNA]</scope>
    <source>
        <strain evidence="2 3">OM06-11</strain>
    </source>
</reference>
<dbReference type="Proteomes" id="UP000261245">
    <property type="component" value="Unassembled WGS sequence"/>
</dbReference>
<evidence type="ECO:0000313" key="2">
    <source>
        <dbReference type="EMBL" id="RGN03673.1"/>
    </source>
</evidence>
<organism evidence="2 3">
    <name type="scientific">Segatella copri</name>
    <dbReference type="NCBI Taxonomy" id="165179"/>
    <lineage>
        <taxon>Bacteria</taxon>
        <taxon>Pseudomonadati</taxon>
        <taxon>Bacteroidota</taxon>
        <taxon>Bacteroidia</taxon>
        <taxon>Bacteroidales</taxon>
        <taxon>Prevotellaceae</taxon>
        <taxon>Segatella</taxon>
    </lineage>
</organism>
<keyword evidence="1" id="KW-0472">Membrane</keyword>
<dbReference type="AlphaFoldDB" id="A0AA92T221"/>
<gene>
    <name evidence="2" type="ORF">DXB80_13920</name>
</gene>
<name>A0AA92T221_9BACT</name>
<sequence>MLDLAPYSAHAATTKAKIIPKIIIILSFLYINLLSLSTSSLPHLISIREASLEASYGCLSKLAYLPRLILWFTFTTSAKRAAATANVIPNIIIMLPFLYFNYSLFNLFECKDKAFLCAYTIFGKENAEKGMIS</sequence>
<protein>
    <submittedName>
        <fullName evidence="2">Uncharacterized protein</fullName>
    </submittedName>
</protein>
<dbReference type="EMBL" id="QSUC01000059">
    <property type="protein sequence ID" value="RGN03673.1"/>
    <property type="molecule type" value="Genomic_DNA"/>
</dbReference>